<dbReference type="Pfam" id="PF04314">
    <property type="entry name" value="PCuAC"/>
    <property type="match status" value="1"/>
</dbReference>
<dbReference type="HOGENOM" id="CLU_100939_2_2_6"/>
<sequence>MLLRLLTAFVLSTTALSALSHEHGHADHQQAAESLTVSGAWSRAMPPSVPTGAAYFTLNNSGKQQDRLIGAQTPRAGKTELHTHVHEGDMMRMEQIESVEIPAGGQAEFKPGGNHVMMFELKEPLAAGDTFPLTLIFEHAGEVVVDVVIQEDAPQAAGDAHHHH</sequence>
<dbReference type="SUPFAM" id="SSF110087">
    <property type="entry name" value="DR1885-like metal-binding protein"/>
    <property type="match status" value="1"/>
</dbReference>
<reference evidence="2 3" key="1">
    <citation type="submission" date="2014-07" db="EMBL/GenBank/DDBJ databases">
        <authorList>
            <person name="Urmite Genomes Urmite Genomes"/>
        </authorList>
    </citation>
    <scope>NUCLEOTIDE SEQUENCE [LARGE SCALE GENOMIC DNA]</scope>
    <source>
        <strain evidence="2 3">20_BN</strain>
    </source>
</reference>
<keyword evidence="1" id="KW-0732">Signal</keyword>
<keyword evidence="3" id="KW-1185">Reference proteome</keyword>
<organism evidence="2 3">
    <name type="scientific">Pseudomonas saudiphocaensis</name>
    <dbReference type="NCBI Taxonomy" id="1499686"/>
    <lineage>
        <taxon>Bacteria</taxon>
        <taxon>Pseudomonadati</taxon>
        <taxon>Pseudomonadota</taxon>
        <taxon>Gammaproteobacteria</taxon>
        <taxon>Pseudomonadales</taxon>
        <taxon>Pseudomonadaceae</taxon>
        <taxon>Pseudomonas</taxon>
    </lineage>
</organism>
<dbReference type="RefSeq" id="WP_037021685.1">
    <property type="nucleotide sequence ID" value="NZ_CCSF01000001.1"/>
</dbReference>
<dbReference type="PANTHER" id="PTHR36302:SF1">
    <property type="entry name" value="COPPER CHAPERONE PCU(A)C"/>
    <property type="match status" value="1"/>
</dbReference>
<dbReference type="OrthoDB" id="9796962at2"/>
<name>A0A078LSU4_9PSED</name>
<dbReference type="STRING" id="1499686.BN1079_00211"/>
<dbReference type="InterPro" id="IPR036182">
    <property type="entry name" value="PCuAC_sf"/>
</dbReference>
<evidence type="ECO:0000256" key="1">
    <source>
        <dbReference type="SAM" id="SignalP"/>
    </source>
</evidence>
<protein>
    <submittedName>
        <fullName evidence="2">Putative membrane or periplasmic protein</fullName>
    </submittedName>
</protein>
<evidence type="ECO:0000313" key="2">
    <source>
        <dbReference type="EMBL" id="CDZ92936.1"/>
    </source>
</evidence>
<proteinExistence type="predicted"/>
<feature type="signal peptide" evidence="1">
    <location>
        <begin position="1"/>
        <end position="17"/>
    </location>
</feature>
<gene>
    <name evidence="2" type="ORF">BN1079_00211</name>
</gene>
<dbReference type="InterPro" id="IPR007410">
    <property type="entry name" value="LpqE-like"/>
</dbReference>
<dbReference type="eggNOG" id="COG2847">
    <property type="taxonomic scope" value="Bacteria"/>
</dbReference>
<accession>A0A078LSU4</accession>
<dbReference type="PANTHER" id="PTHR36302">
    <property type="entry name" value="BLR7088 PROTEIN"/>
    <property type="match status" value="1"/>
</dbReference>
<dbReference type="Proteomes" id="UP000053902">
    <property type="component" value="Unassembled WGS sequence"/>
</dbReference>
<evidence type="ECO:0000313" key="3">
    <source>
        <dbReference type="Proteomes" id="UP000053902"/>
    </source>
</evidence>
<dbReference type="EMBL" id="CCSF01000001">
    <property type="protein sequence ID" value="CDZ92936.1"/>
    <property type="molecule type" value="Genomic_DNA"/>
</dbReference>
<feature type="chain" id="PRO_5001741552" evidence="1">
    <location>
        <begin position="18"/>
        <end position="164"/>
    </location>
</feature>
<dbReference type="AlphaFoldDB" id="A0A078LSU4"/>
<dbReference type="Gene3D" id="2.60.40.1890">
    <property type="entry name" value="PCu(A)C copper chaperone"/>
    <property type="match status" value="1"/>
</dbReference>
<dbReference type="InterPro" id="IPR058248">
    <property type="entry name" value="Lxx211020-like"/>
</dbReference>